<reference evidence="3" key="1">
    <citation type="submission" date="2021-01" db="EMBL/GenBank/DDBJ databases">
        <title>Phytophthora aleatoria, a newly-described species from Pinus radiata is distinct from Phytophthora cactorum isolates based on comparative genomics.</title>
        <authorList>
            <person name="Mcdougal R."/>
            <person name="Panda P."/>
            <person name="Williams N."/>
            <person name="Studholme D.J."/>
        </authorList>
    </citation>
    <scope>NUCLEOTIDE SEQUENCE</scope>
    <source>
        <strain evidence="3">NZFS 3830</strain>
    </source>
</reference>
<gene>
    <name evidence="3" type="ORF">JG687_00015863</name>
</gene>
<evidence type="ECO:0000256" key="1">
    <source>
        <dbReference type="SAM" id="MobiDB-lite"/>
    </source>
</evidence>
<dbReference type="PANTHER" id="PTHR34409">
    <property type="entry name" value="SET DOMAIN-CONTAINING PROTEIN"/>
    <property type="match status" value="1"/>
</dbReference>
<sequence>MARGRGWSAPETLYMLELVEQNLPFGSNQSNAVQLQYNTGLSNGFSTRDAKSIKRKFYALKNTRKPTRDPSSPADVDQAKRVYRLIEEHCGVLVLDYTVTVDAVSPTGSRDDAATAMASLKVSEMEYRRERDAQRRQDEVRREEQEQMRQERHEERERLREERFLALIAQIAKKQD</sequence>
<dbReference type="Proteomes" id="UP000688947">
    <property type="component" value="Unassembled WGS sequence"/>
</dbReference>
<proteinExistence type="predicted"/>
<accession>A0A8T1TXL0</accession>
<dbReference type="InterPro" id="IPR049203">
    <property type="entry name" value="DUF6818"/>
</dbReference>
<feature type="domain" description="DUF6818" evidence="2">
    <location>
        <begin position="24"/>
        <end position="94"/>
    </location>
</feature>
<comment type="caution">
    <text evidence="3">The sequence shown here is derived from an EMBL/GenBank/DDBJ whole genome shotgun (WGS) entry which is preliminary data.</text>
</comment>
<dbReference type="VEuPathDB" id="FungiDB:PC110_g22752"/>
<protein>
    <recommendedName>
        <fullName evidence="2">DUF6818 domain-containing protein</fullName>
    </recommendedName>
</protein>
<feature type="region of interest" description="Disordered" evidence="1">
    <location>
        <begin position="126"/>
        <end position="157"/>
    </location>
</feature>
<evidence type="ECO:0000313" key="3">
    <source>
        <dbReference type="EMBL" id="KAG6947807.1"/>
    </source>
</evidence>
<organism evidence="3 4">
    <name type="scientific">Phytophthora cactorum</name>
    <dbReference type="NCBI Taxonomy" id="29920"/>
    <lineage>
        <taxon>Eukaryota</taxon>
        <taxon>Sar</taxon>
        <taxon>Stramenopiles</taxon>
        <taxon>Oomycota</taxon>
        <taxon>Peronosporomycetes</taxon>
        <taxon>Peronosporales</taxon>
        <taxon>Peronosporaceae</taxon>
        <taxon>Phytophthora</taxon>
    </lineage>
</organism>
<dbReference type="PANTHER" id="PTHR34409:SF1">
    <property type="entry name" value="MYB-LIKE DOMAIN-CONTAINING PROTEIN"/>
    <property type="match status" value="1"/>
</dbReference>
<evidence type="ECO:0000259" key="2">
    <source>
        <dbReference type="Pfam" id="PF20681"/>
    </source>
</evidence>
<dbReference type="AlphaFoldDB" id="A0A8T1TXL0"/>
<dbReference type="Pfam" id="PF20681">
    <property type="entry name" value="DUF6818"/>
    <property type="match status" value="1"/>
</dbReference>
<dbReference type="EMBL" id="JAENGZ010001481">
    <property type="protein sequence ID" value="KAG6947807.1"/>
    <property type="molecule type" value="Genomic_DNA"/>
</dbReference>
<name>A0A8T1TXL0_9STRA</name>
<dbReference type="OrthoDB" id="99432at2759"/>
<evidence type="ECO:0000313" key="4">
    <source>
        <dbReference type="Proteomes" id="UP000688947"/>
    </source>
</evidence>